<reference evidence="2 3" key="1">
    <citation type="submission" date="2016-03" db="EMBL/GenBank/DDBJ databases">
        <title>Niastella vici sp. nov., isolated from farmland soil.</title>
        <authorList>
            <person name="Chen L."/>
            <person name="Wang D."/>
            <person name="Yang S."/>
            <person name="Wang G."/>
        </authorList>
    </citation>
    <scope>NUCLEOTIDE SEQUENCE [LARGE SCALE GENOMIC DNA]</scope>
    <source>
        <strain evidence="2 3">DJ57</strain>
    </source>
</reference>
<dbReference type="AlphaFoldDB" id="A0A1V9G7R7"/>
<evidence type="ECO:0000313" key="3">
    <source>
        <dbReference type="Proteomes" id="UP000192796"/>
    </source>
</evidence>
<organism evidence="2 3">
    <name type="scientific">Niastella vici</name>
    <dbReference type="NCBI Taxonomy" id="1703345"/>
    <lineage>
        <taxon>Bacteria</taxon>
        <taxon>Pseudomonadati</taxon>
        <taxon>Bacteroidota</taxon>
        <taxon>Chitinophagia</taxon>
        <taxon>Chitinophagales</taxon>
        <taxon>Chitinophagaceae</taxon>
        <taxon>Niastella</taxon>
    </lineage>
</organism>
<evidence type="ECO:0000313" key="2">
    <source>
        <dbReference type="EMBL" id="OQP66516.1"/>
    </source>
</evidence>
<keyword evidence="3" id="KW-1185">Reference proteome</keyword>
<dbReference type="OrthoDB" id="660108at2"/>
<evidence type="ECO:0000256" key="1">
    <source>
        <dbReference type="SAM" id="SignalP"/>
    </source>
</evidence>
<evidence type="ECO:0008006" key="4">
    <source>
        <dbReference type="Google" id="ProtNLM"/>
    </source>
</evidence>
<keyword evidence="1" id="KW-0732">Signal</keyword>
<dbReference type="EMBL" id="LVYD01000002">
    <property type="protein sequence ID" value="OQP66516.1"/>
    <property type="molecule type" value="Genomic_DNA"/>
</dbReference>
<dbReference type="Proteomes" id="UP000192796">
    <property type="component" value="Unassembled WGS sequence"/>
</dbReference>
<name>A0A1V9G7R7_9BACT</name>
<protein>
    <recommendedName>
        <fullName evidence="4">DUF4595 domain-containing protein</fullName>
    </recommendedName>
</protein>
<feature type="signal peptide" evidence="1">
    <location>
        <begin position="1"/>
        <end position="25"/>
    </location>
</feature>
<proteinExistence type="predicted"/>
<sequence length="251" mass="28924">MLMLNKASVATLCLLALVTFNTACKKDSTSNAPRKLKSYTEDVSALGVGHTVETFNITYDAQGRITSVVSTTKPGHKLVYNYINSDQFTFDRIEDDKVTLHSTYYINAEVSKIDSVYQYNIRKDTLSVKYLYNSDGQIIKEKEYLHSYLIPSPVWVNTVKYQYDLQGTLTKKSDDYYETSYRYDADYKNTVQLEPFYFPVQEQLPTHTYTQRFGTLITIVHTYTFDGDKRLISEKAVSSDGITTIRNYTYL</sequence>
<accession>A0A1V9G7R7</accession>
<gene>
    <name evidence="2" type="ORF">A3860_13605</name>
</gene>
<feature type="chain" id="PRO_5011963671" description="DUF4595 domain-containing protein" evidence="1">
    <location>
        <begin position="26"/>
        <end position="251"/>
    </location>
</feature>
<comment type="caution">
    <text evidence="2">The sequence shown here is derived from an EMBL/GenBank/DDBJ whole genome shotgun (WGS) entry which is preliminary data.</text>
</comment>